<keyword evidence="3" id="KW-1185">Reference proteome</keyword>
<organism evidence="3 4">
    <name type="scientific">Hyalella azteca</name>
    <name type="common">Amphipod</name>
    <dbReference type="NCBI Taxonomy" id="294128"/>
    <lineage>
        <taxon>Eukaryota</taxon>
        <taxon>Metazoa</taxon>
        <taxon>Ecdysozoa</taxon>
        <taxon>Arthropoda</taxon>
        <taxon>Crustacea</taxon>
        <taxon>Multicrustacea</taxon>
        <taxon>Malacostraca</taxon>
        <taxon>Eumalacostraca</taxon>
        <taxon>Peracarida</taxon>
        <taxon>Amphipoda</taxon>
        <taxon>Senticaudata</taxon>
        <taxon>Talitrida</taxon>
        <taxon>Talitroidea</taxon>
        <taxon>Hyalellidae</taxon>
        <taxon>Hyalella</taxon>
    </lineage>
</organism>
<dbReference type="GeneID" id="108666124"/>
<dbReference type="SMART" id="SM00233">
    <property type="entry name" value="PH"/>
    <property type="match status" value="1"/>
</dbReference>
<dbReference type="AlphaFoldDB" id="A0A979FLF7"/>
<evidence type="ECO:0000313" key="3">
    <source>
        <dbReference type="Proteomes" id="UP000694843"/>
    </source>
</evidence>
<feature type="region of interest" description="Disordered" evidence="1">
    <location>
        <begin position="570"/>
        <end position="653"/>
    </location>
</feature>
<feature type="compositionally biased region" description="Polar residues" evidence="1">
    <location>
        <begin position="764"/>
        <end position="783"/>
    </location>
</feature>
<dbReference type="InterPro" id="IPR001849">
    <property type="entry name" value="PH_domain"/>
</dbReference>
<dbReference type="InterPro" id="IPR011993">
    <property type="entry name" value="PH-like_dom_sf"/>
</dbReference>
<gene>
    <name evidence="4" type="primary">LOC108666124</name>
</gene>
<feature type="domain" description="PH" evidence="2">
    <location>
        <begin position="28"/>
        <end position="141"/>
    </location>
</feature>
<proteinExistence type="predicted"/>
<evidence type="ECO:0000259" key="2">
    <source>
        <dbReference type="SMART" id="SM00233"/>
    </source>
</evidence>
<dbReference type="Pfam" id="PF00169">
    <property type="entry name" value="PH"/>
    <property type="match status" value="1"/>
</dbReference>
<feature type="region of interest" description="Disordered" evidence="1">
    <location>
        <begin position="762"/>
        <end position="789"/>
    </location>
</feature>
<name>A0A979FLF7_HYAAZ</name>
<protein>
    <submittedName>
        <fullName evidence="4">Uncharacterized protein LOC108666124 isoform X2</fullName>
    </submittedName>
</protein>
<dbReference type="RefSeq" id="XP_047737859.1">
    <property type="nucleotide sequence ID" value="XM_047881903.1"/>
</dbReference>
<feature type="compositionally biased region" description="Polar residues" evidence="1">
    <location>
        <begin position="603"/>
        <end position="617"/>
    </location>
</feature>
<dbReference type="Proteomes" id="UP000694843">
    <property type="component" value="Unplaced"/>
</dbReference>
<reference evidence="4" key="1">
    <citation type="submission" date="2025-08" db="UniProtKB">
        <authorList>
            <consortium name="RefSeq"/>
        </authorList>
    </citation>
    <scope>IDENTIFICATION</scope>
    <source>
        <tissue evidence="4">Whole organism</tissue>
    </source>
</reference>
<evidence type="ECO:0000313" key="4">
    <source>
        <dbReference type="RefSeq" id="XP_047737859.1"/>
    </source>
</evidence>
<sequence>MSAEDLLETGKACTFYEIFGHGCSKPEYKISGYLGKLSSHQKSWSQLLANTAGEGIVKTLIHQRWMVFSELTCKLFCFKDKDCTQYLGAISIASATFNYDPEDPHGIFSILCDGETHYFAAGDDSSRQWWLESLQEGKVRFMSRCQEDGASTTIQWYTSLPSSPPPELSRSKLVDVLQSSKSKVALGLRASAKKLSPHAIFNNPEKTKAFPRTLSHESLNTGKHEVILRDPQFGGRPERPRTVHLLEHSQDQGRNGLVSNGRCECIKPSNGIKNESSLSEDHALPCPISSEAESYSFQLRPKNFSKSFRSHFSAGKTEGNISKMSSRGTTERHNLQECFISPTTSAMNVCATPSPSSETFTGFRQIGADLKASLSSIRRSSKRSSMEAEAAELGSEASSCGNCSQLRRALAATEDRLTARTEELQAAKEGIELLQQDLALLYRQRQTSSRLDEVSGSDEHLLEILREKDRALVEFEQSDCRQKNEIAELRQQTRHLSEQVDLLSTLVKAKDNAIRSISDELQEFKTSHAVAGRGERMCSFLDASVVNMRCPLQSSAPPFIHSERNSEIESLLSSVAEEPPASAPRSDLQGSRSSLAPTPGVRRNTSPQTVFTNSSQILPRLVSGNSKKPYDRACSDSAPELSNSPDLVTDLPSAGLLNADTDAVRGSCWSGRLNERSHAPTNAADVASELNRGPPHFFTSNAEVEWRSGRDHLVPGVKSLRYDHSAVSGRDDHSAVSVGNDVQVAVVGVDLGSDQFDVALKGNPRTSAGATDSLTRTPPSGRSNDLDSVLPERNRYPESCGQSSAPVADLDSVLQEKDRYQESYLAYKAQNAFLHKQIVDLSRASDFMKQREERIRYECSVWEARYQRVHSKYLVLCVCTASVACGRRGTSVYTASTWCS</sequence>
<dbReference type="Gene3D" id="2.30.29.30">
    <property type="entry name" value="Pleckstrin-homology domain (PH domain)/Phosphotyrosine-binding domain (PTB)"/>
    <property type="match status" value="1"/>
</dbReference>
<evidence type="ECO:0000256" key="1">
    <source>
        <dbReference type="SAM" id="MobiDB-lite"/>
    </source>
</evidence>
<accession>A0A979FLF7</accession>
<dbReference type="SUPFAM" id="SSF50729">
    <property type="entry name" value="PH domain-like"/>
    <property type="match status" value="1"/>
</dbReference>